<keyword evidence="1" id="KW-0812">Transmembrane</keyword>
<dbReference type="Pfam" id="PF06197">
    <property type="entry name" value="DUF998"/>
    <property type="match status" value="1"/>
</dbReference>
<protein>
    <submittedName>
        <fullName evidence="2">DUF998 domain-containing protein</fullName>
    </submittedName>
</protein>
<dbReference type="InterPro" id="IPR009339">
    <property type="entry name" value="DUF998"/>
</dbReference>
<dbReference type="EMBL" id="SPKT01000020">
    <property type="protein sequence ID" value="TFH98256.1"/>
    <property type="molecule type" value="Genomic_DNA"/>
</dbReference>
<accession>A0ABY2K1G4</accession>
<feature type="transmembrane region" description="Helical" evidence="1">
    <location>
        <begin position="37"/>
        <end position="55"/>
    </location>
</feature>
<gene>
    <name evidence="2" type="ORF">E4A49_09255</name>
</gene>
<keyword evidence="1" id="KW-1133">Transmembrane helix</keyword>
<reference evidence="2 3" key="1">
    <citation type="submission" date="2019-03" db="EMBL/GenBank/DDBJ databases">
        <title>Reclassification of Micrococcus aloeverae and Micrococcus yunnanensis as later heterotypic synonyms of Micrococcus luteus.</title>
        <authorList>
            <person name="Huang C.-H."/>
        </authorList>
    </citation>
    <scope>NUCLEOTIDE SEQUENCE [LARGE SCALE GENOMIC DNA]</scope>
    <source>
        <strain evidence="2 3">BCRC 12151</strain>
    </source>
</reference>
<comment type="caution">
    <text evidence="2">The sequence shown here is derived from an EMBL/GenBank/DDBJ whole genome shotgun (WGS) entry which is preliminary data.</text>
</comment>
<evidence type="ECO:0000313" key="3">
    <source>
        <dbReference type="Proteomes" id="UP000297477"/>
    </source>
</evidence>
<feature type="transmembrane region" description="Helical" evidence="1">
    <location>
        <begin position="126"/>
        <end position="145"/>
    </location>
</feature>
<sequence length="149" mass="15969">MPGHRRCRRRGPTEELLCAAAGREPQSRSAPPGRARTVGVVLWVLVGLACMGSAVPLDVDLSLHTLLSLPMVLQGPAVWFTAAGLRERMPRLAAVGRVIAVVAVVASLTMLAVSVSGWFIGLWQRLSVWPGYLWLGAAGWALFTVRSST</sequence>
<dbReference type="RefSeq" id="WP_135103351.1">
    <property type="nucleotide sequence ID" value="NZ_JBPIZH010000096.1"/>
</dbReference>
<feature type="transmembrane region" description="Helical" evidence="1">
    <location>
        <begin position="61"/>
        <end position="82"/>
    </location>
</feature>
<organism evidence="2 3">
    <name type="scientific">Micrococcus lylae</name>
    <dbReference type="NCBI Taxonomy" id="1273"/>
    <lineage>
        <taxon>Bacteria</taxon>
        <taxon>Bacillati</taxon>
        <taxon>Actinomycetota</taxon>
        <taxon>Actinomycetes</taxon>
        <taxon>Micrococcales</taxon>
        <taxon>Micrococcaceae</taxon>
        <taxon>Micrococcus</taxon>
    </lineage>
</organism>
<proteinExistence type="predicted"/>
<dbReference type="Proteomes" id="UP000297477">
    <property type="component" value="Unassembled WGS sequence"/>
</dbReference>
<keyword evidence="1" id="KW-0472">Membrane</keyword>
<feature type="transmembrane region" description="Helical" evidence="1">
    <location>
        <begin position="94"/>
        <end position="120"/>
    </location>
</feature>
<evidence type="ECO:0000256" key="1">
    <source>
        <dbReference type="SAM" id="Phobius"/>
    </source>
</evidence>
<evidence type="ECO:0000313" key="2">
    <source>
        <dbReference type="EMBL" id="TFH98256.1"/>
    </source>
</evidence>
<name>A0ABY2K1G4_9MICC</name>
<keyword evidence="3" id="KW-1185">Reference proteome</keyword>